<evidence type="ECO:0000313" key="3">
    <source>
        <dbReference type="Proteomes" id="UP000095601"/>
    </source>
</evidence>
<feature type="signal peptide" evidence="1">
    <location>
        <begin position="1"/>
        <end position="22"/>
    </location>
</feature>
<comment type="caution">
    <text evidence="2">The sequence shown here is derived from an EMBL/GenBank/DDBJ whole genome shotgun (WGS) entry which is preliminary data.</text>
</comment>
<name>A0A1E5UDK2_9FLAO</name>
<proteinExistence type="predicted"/>
<evidence type="ECO:0008006" key="4">
    <source>
        <dbReference type="Google" id="ProtNLM"/>
    </source>
</evidence>
<dbReference type="EMBL" id="MKGI01000064">
    <property type="protein sequence ID" value="OEL10950.1"/>
    <property type="molecule type" value="Genomic_DNA"/>
</dbReference>
<dbReference type="STRING" id="237258.SAMN04489756_11376"/>
<feature type="chain" id="PRO_5009186852" description="DUF4488 domain-containing protein" evidence="1">
    <location>
        <begin position="23"/>
        <end position="157"/>
    </location>
</feature>
<keyword evidence="3" id="KW-1185">Reference proteome</keyword>
<evidence type="ECO:0000256" key="1">
    <source>
        <dbReference type="SAM" id="SignalP"/>
    </source>
</evidence>
<keyword evidence="1" id="KW-0732">Signal</keyword>
<dbReference type="AlphaFoldDB" id="A0A1E5UDK2"/>
<dbReference type="Proteomes" id="UP000095601">
    <property type="component" value="Unassembled WGS sequence"/>
</dbReference>
<gene>
    <name evidence="2" type="ORF">BHF72_2539</name>
</gene>
<organism evidence="2 3">
    <name type="scientific">Cloacibacterium normanense</name>
    <dbReference type="NCBI Taxonomy" id="237258"/>
    <lineage>
        <taxon>Bacteria</taxon>
        <taxon>Pseudomonadati</taxon>
        <taxon>Bacteroidota</taxon>
        <taxon>Flavobacteriia</taxon>
        <taxon>Flavobacteriales</taxon>
        <taxon>Weeksellaceae</taxon>
    </lineage>
</organism>
<evidence type="ECO:0000313" key="2">
    <source>
        <dbReference type="EMBL" id="OEL10950.1"/>
    </source>
</evidence>
<accession>A0A1E5UDK2</accession>
<reference evidence="2 3" key="1">
    <citation type="submission" date="2016-09" db="EMBL/GenBank/DDBJ databases">
        <authorList>
            <person name="Capua I."/>
            <person name="De Benedictis P."/>
            <person name="Joannis T."/>
            <person name="Lombin L.H."/>
            <person name="Cattoli G."/>
        </authorList>
    </citation>
    <scope>NUCLEOTIDE SEQUENCE [LARGE SCALE GENOMIC DNA]</scope>
    <source>
        <strain evidence="2 3">NRS-1</strain>
    </source>
</reference>
<sequence length="157" mass="18494">MITMKTKKLFSLFLFFTAFLNAQEKLINGTWNTVTVSNEMFQMNENKEFELTKKGKIIHNSKDAILNLKLGYSENQFVFDENNNFFVKLSENSNFFVFKGKYEVDKQNKTINLTLTNSAGSELKKYFKYSFNPEDQNYMKLDVYFGGEPTKYLLKRN</sequence>
<protein>
    <recommendedName>
        <fullName evidence="4">DUF4488 domain-containing protein</fullName>
    </recommendedName>
</protein>